<keyword evidence="1" id="KW-1133">Transmembrane helix</keyword>
<proteinExistence type="predicted"/>
<keyword evidence="3" id="KW-1185">Reference proteome</keyword>
<keyword evidence="1" id="KW-0812">Transmembrane</keyword>
<reference evidence="2 3" key="1">
    <citation type="submission" date="2010-12" db="EMBL/GenBank/DDBJ databases">
        <title>The Genome Sequence of Coprobacillus sp. strain 29_1.</title>
        <authorList>
            <consortium name="The Broad Institute Genome Sequencing Platform"/>
            <person name="Earl A."/>
            <person name="Ward D."/>
            <person name="Feldgarden M."/>
            <person name="Gevers D."/>
            <person name="Daigneault M."/>
            <person name="Sibley C.D."/>
            <person name="White A."/>
            <person name="Strauss J."/>
            <person name="Allen-Vercoe E."/>
            <person name="Young S.K."/>
            <person name="Zeng Q."/>
            <person name="Gargeya S."/>
            <person name="Fitzgerald M."/>
            <person name="Haas B."/>
            <person name="Abouelleil A."/>
            <person name="Alvarado L."/>
            <person name="Arachchi H.M."/>
            <person name="Berlin A."/>
            <person name="Brown A."/>
            <person name="Chapman S.B."/>
            <person name="Chen Z."/>
            <person name="Dunbar C."/>
            <person name="Freedman E."/>
            <person name="Gearin G."/>
            <person name="Gellesch M."/>
            <person name="Goldberg J."/>
            <person name="Griggs A."/>
            <person name="Gujja S."/>
            <person name="Heilman E."/>
            <person name="Heiman D."/>
            <person name="Howarth C."/>
            <person name="Larson L."/>
            <person name="Lui A."/>
            <person name="MacDonald P.J.P."/>
            <person name="Mehta T."/>
            <person name="Montmayeur A."/>
            <person name="Murphy C."/>
            <person name="Neiman D."/>
            <person name="Pearson M."/>
            <person name="Priest M."/>
            <person name="Roberts A."/>
            <person name="Saif S."/>
            <person name="Shea T."/>
            <person name="Shenoy N."/>
            <person name="Sisk P."/>
            <person name="Stolte C."/>
            <person name="Sykes S."/>
            <person name="White J."/>
            <person name="Yandava C."/>
            <person name="Nusbaum C."/>
            <person name="Birren B."/>
        </authorList>
    </citation>
    <scope>NUCLEOTIDE SEQUENCE [LARGE SCALE GENOMIC DNA]</scope>
    <source>
        <strain evidence="2 3">29_1</strain>
    </source>
</reference>
<dbReference type="HOGENOM" id="CLU_088550_3_0_9"/>
<dbReference type="OrthoDB" id="9813540at2"/>
<evidence type="ECO:0000313" key="2">
    <source>
        <dbReference type="EMBL" id="EFW03994.1"/>
    </source>
</evidence>
<evidence type="ECO:0000313" key="3">
    <source>
        <dbReference type="Proteomes" id="UP000003157"/>
    </source>
</evidence>
<dbReference type="InterPro" id="IPR024529">
    <property type="entry name" value="ECF_trnsprt_substrate-spec"/>
</dbReference>
<dbReference type="GO" id="GO:0022857">
    <property type="term" value="F:transmembrane transporter activity"/>
    <property type="evidence" value="ECO:0007669"/>
    <property type="project" value="InterPro"/>
</dbReference>
<feature type="transmembrane region" description="Helical" evidence="1">
    <location>
        <begin position="90"/>
        <end position="112"/>
    </location>
</feature>
<sequence length="196" mass="21036">MNKQKTKNLSFMSLFIAIEILMVMVPFLGFIPIGPLRATTLHIPVIIAGIVLGKKQGAGIGLVFGISSLVINTIQPTLTSFVFSPFISKSLMSAFIAIVPRVLIGYIAGLLFEKLKDKNEFMAMIVGSFLGAMTNTVLVLGGIYFIFGSQYASAIGKDLSALFPYLIGIITTSGLLEAIVGTMIAVMVSRILIKLK</sequence>
<organism evidence="2 3">
    <name type="scientific">Coprobacillus cateniformis</name>
    <dbReference type="NCBI Taxonomy" id="100884"/>
    <lineage>
        <taxon>Bacteria</taxon>
        <taxon>Bacillati</taxon>
        <taxon>Bacillota</taxon>
        <taxon>Erysipelotrichia</taxon>
        <taxon>Erysipelotrichales</taxon>
        <taxon>Coprobacillaceae</taxon>
        <taxon>Coprobacillus</taxon>
    </lineage>
</organism>
<name>E7GDE3_9FIRM</name>
<feature type="transmembrane region" description="Helical" evidence="1">
    <location>
        <begin position="12"/>
        <end position="30"/>
    </location>
</feature>
<gene>
    <name evidence="2" type="ORF">HMPREF9488_02786</name>
</gene>
<dbReference type="STRING" id="100884.GCA_000269565_00439"/>
<dbReference type="RefSeq" id="WP_008789873.1">
    <property type="nucleotide sequence ID" value="NZ_AKCB01000001.1"/>
</dbReference>
<dbReference type="GeneID" id="78228351"/>
<dbReference type="Proteomes" id="UP000003157">
    <property type="component" value="Unassembled WGS sequence"/>
</dbReference>
<evidence type="ECO:0000256" key="1">
    <source>
        <dbReference type="SAM" id="Phobius"/>
    </source>
</evidence>
<feature type="transmembrane region" description="Helical" evidence="1">
    <location>
        <begin position="60"/>
        <end position="78"/>
    </location>
</feature>
<comment type="caution">
    <text evidence="2">The sequence shown here is derived from an EMBL/GenBank/DDBJ whole genome shotgun (WGS) entry which is preliminary data.</text>
</comment>
<protein>
    <recommendedName>
        <fullName evidence="4">ECF transporter S component</fullName>
    </recommendedName>
</protein>
<dbReference type="eggNOG" id="COG4684">
    <property type="taxonomic scope" value="Bacteria"/>
</dbReference>
<feature type="transmembrane region" description="Helical" evidence="1">
    <location>
        <begin position="167"/>
        <end position="193"/>
    </location>
</feature>
<evidence type="ECO:0008006" key="4">
    <source>
        <dbReference type="Google" id="ProtNLM"/>
    </source>
</evidence>
<feature type="transmembrane region" description="Helical" evidence="1">
    <location>
        <begin position="36"/>
        <end position="53"/>
    </location>
</feature>
<accession>E7GDE3</accession>
<keyword evidence="1" id="KW-0472">Membrane</keyword>
<feature type="transmembrane region" description="Helical" evidence="1">
    <location>
        <begin position="124"/>
        <end position="147"/>
    </location>
</feature>
<dbReference type="Gene3D" id="1.10.1760.20">
    <property type="match status" value="1"/>
</dbReference>
<dbReference type="EMBL" id="ADKX01000041">
    <property type="protein sequence ID" value="EFW03994.1"/>
    <property type="molecule type" value="Genomic_DNA"/>
</dbReference>
<dbReference type="Pfam" id="PF12822">
    <property type="entry name" value="ECF_trnsprt"/>
    <property type="match status" value="1"/>
</dbReference>
<dbReference type="AlphaFoldDB" id="E7GDE3"/>